<dbReference type="EMBL" id="AMQM01008988">
    <property type="status" value="NOT_ANNOTATED_CDS"/>
    <property type="molecule type" value="Genomic_DNA"/>
</dbReference>
<dbReference type="EnsemblMetazoa" id="HelroT91978">
    <property type="protein sequence ID" value="HelroP91978"/>
    <property type="gene ID" value="HelroG91978"/>
</dbReference>
<evidence type="ECO:0000313" key="11">
    <source>
        <dbReference type="EnsemblMetazoa" id="HelroP91978"/>
    </source>
</evidence>
<dbReference type="PANTHER" id="PTHR21442">
    <property type="entry name" value="CILIA- AND FLAGELLA-ASSOCIATED PROTEIN 206"/>
    <property type="match status" value="1"/>
</dbReference>
<dbReference type="GO" id="GO:0003356">
    <property type="term" value="P:regulation of cilium beat frequency"/>
    <property type="evidence" value="ECO:0000318"/>
    <property type="project" value="GO_Central"/>
</dbReference>
<keyword evidence="8" id="KW-0966">Cell projection</keyword>
<evidence type="ECO:0000256" key="1">
    <source>
        <dbReference type="ARBA" id="ARBA00004430"/>
    </source>
</evidence>
<evidence type="ECO:0000256" key="6">
    <source>
        <dbReference type="ARBA" id="ARBA00023069"/>
    </source>
</evidence>
<dbReference type="GeneID" id="20217309"/>
<dbReference type="GO" id="GO:0005930">
    <property type="term" value="C:axoneme"/>
    <property type="evidence" value="ECO:0000318"/>
    <property type="project" value="GO_Central"/>
</dbReference>
<keyword evidence="4" id="KW-0963">Cytoplasm</keyword>
<dbReference type="FunCoup" id="T1G8B2">
    <property type="interactions" value="13"/>
</dbReference>
<keyword evidence="5" id="KW-0970">Cilium biogenesis/degradation</keyword>
<dbReference type="EMBL" id="KB095901">
    <property type="protein sequence ID" value="ESO10267.1"/>
    <property type="molecule type" value="Genomic_DNA"/>
</dbReference>
<comment type="function">
    <text evidence="9">Essential for sperm motility and is involved in the regulation of the beating frequency of motile cilia on the epithelial cells of the respiratory tract. Required for the establishment of radial spokes in sperm flagella.</text>
</comment>
<dbReference type="HOGENOM" id="CLU_030061_0_0_1"/>
<comment type="similarity">
    <text evidence="2">Belongs to the CFAP206 family.</text>
</comment>
<dbReference type="Proteomes" id="UP000015101">
    <property type="component" value="Unassembled WGS sequence"/>
</dbReference>
<evidence type="ECO:0000256" key="4">
    <source>
        <dbReference type="ARBA" id="ARBA00022490"/>
    </source>
</evidence>
<reference evidence="11" key="3">
    <citation type="submission" date="2015-06" db="UniProtKB">
        <authorList>
            <consortium name="EnsemblMetazoa"/>
        </authorList>
    </citation>
    <scope>IDENTIFICATION</scope>
</reference>
<reference evidence="12" key="1">
    <citation type="submission" date="2012-12" db="EMBL/GenBank/DDBJ databases">
        <authorList>
            <person name="Hellsten U."/>
            <person name="Grimwood J."/>
            <person name="Chapman J.A."/>
            <person name="Shapiro H."/>
            <person name="Aerts A."/>
            <person name="Otillar R.P."/>
            <person name="Terry A.Y."/>
            <person name="Boore J.L."/>
            <person name="Simakov O."/>
            <person name="Marletaz F."/>
            <person name="Cho S.-J."/>
            <person name="Edsinger-Gonzales E."/>
            <person name="Havlak P."/>
            <person name="Kuo D.-H."/>
            <person name="Larsson T."/>
            <person name="Lv J."/>
            <person name="Arendt D."/>
            <person name="Savage R."/>
            <person name="Osoegawa K."/>
            <person name="de Jong P."/>
            <person name="Lindberg D.R."/>
            <person name="Seaver E.C."/>
            <person name="Weisblat D.A."/>
            <person name="Putnam N.H."/>
            <person name="Grigoriev I.V."/>
            <person name="Rokhsar D.S."/>
        </authorList>
    </citation>
    <scope>NUCLEOTIDE SEQUENCE</scope>
</reference>
<dbReference type="CTD" id="20217309"/>
<dbReference type="eggNOG" id="ENOG502QTGJ">
    <property type="taxonomic scope" value="Eukaryota"/>
</dbReference>
<keyword evidence="12" id="KW-1185">Reference proteome</keyword>
<accession>T1G8B2</accession>
<reference evidence="10 12" key="2">
    <citation type="journal article" date="2013" name="Nature">
        <title>Insights into bilaterian evolution from three spiralian genomes.</title>
        <authorList>
            <person name="Simakov O."/>
            <person name="Marletaz F."/>
            <person name="Cho S.J."/>
            <person name="Edsinger-Gonzales E."/>
            <person name="Havlak P."/>
            <person name="Hellsten U."/>
            <person name="Kuo D.H."/>
            <person name="Larsson T."/>
            <person name="Lv J."/>
            <person name="Arendt D."/>
            <person name="Savage R."/>
            <person name="Osoegawa K."/>
            <person name="de Jong P."/>
            <person name="Grimwood J."/>
            <person name="Chapman J.A."/>
            <person name="Shapiro H."/>
            <person name="Aerts A."/>
            <person name="Otillar R.P."/>
            <person name="Terry A.Y."/>
            <person name="Boore J.L."/>
            <person name="Grigoriev I.V."/>
            <person name="Lindberg D.R."/>
            <person name="Seaver E.C."/>
            <person name="Weisblat D.A."/>
            <person name="Putnam N.H."/>
            <person name="Rokhsar D.S."/>
        </authorList>
    </citation>
    <scope>NUCLEOTIDE SEQUENCE</scope>
</reference>
<protein>
    <recommendedName>
        <fullName evidence="3">Cilia- and flagella-associated protein 206</fullName>
    </recommendedName>
</protein>
<dbReference type="Pfam" id="PF12018">
    <property type="entry name" value="FAP206"/>
    <property type="match status" value="1"/>
</dbReference>
<dbReference type="KEGG" id="hro:HELRODRAFT_91978"/>
<organism evidence="11 12">
    <name type="scientific">Helobdella robusta</name>
    <name type="common">Californian leech</name>
    <dbReference type="NCBI Taxonomy" id="6412"/>
    <lineage>
        <taxon>Eukaryota</taxon>
        <taxon>Metazoa</taxon>
        <taxon>Spiralia</taxon>
        <taxon>Lophotrochozoa</taxon>
        <taxon>Annelida</taxon>
        <taxon>Clitellata</taxon>
        <taxon>Hirudinea</taxon>
        <taxon>Rhynchobdellida</taxon>
        <taxon>Glossiphoniidae</taxon>
        <taxon>Helobdella</taxon>
    </lineage>
</organism>
<evidence type="ECO:0000313" key="12">
    <source>
        <dbReference type="Proteomes" id="UP000015101"/>
    </source>
</evidence>
<dbReference type="InterPro" id="IPR021897">
    <property type="entry name" value="FAP206"/>
</dbReference>
<evidence type="ECO:0000256" key="8">
    <source>
        <dbReference type="ARBA" id="ARBA00023273"/>
    </source>
</evidence>
<dbReference type="OrthoDB" id="10251073at2759"/>
<evidence type="ECO:0000256" key="7">
    <source>
        <dbReference type="ARBA" id="ARBA00023212"/>
    </source>
</evidence>
<dbReference type="GO" id="GO:0030030">
    <property type="term" value="P:cell projection organization"/>
    <property type="evidence" value="ECO:0007669"/>
    <property type="project" value="UniProtKB-KW"/>
</dbReference>
<evidence type="ECO:0000313" key="10">
    <source>
        <dbReference type="EMBL" id="ESO10267.1"/>
    </source>
</evidence>
<keyword evidence="6" id="KW-0969">Cilium</keyword>
<gene>
    <name evidence="11" type="primary">20217309</name>
    <name evidence="10" type="ORF">HELRODRAFT_91978</name>
</gene>
<sequence length="620" mass="71479">MSEIEKENLIKNVVREICQECHLKGKAVSESLASFIIKAVLLHPKNGFNINNPTTKENLDKLTQLCVEKLTKNDEPSMDTIKMQIYFDENFVDRETFEKEDIAALDGQLSKKLEDIISRDVEGCKEQECLYKKIIRFIMYKSELGCMSNSDSIKEFSAALSSVMPISEIQCFLKFSKSKRAKQLMELTWIVAGVVLFNKESGKGGENIEDVGKTLNNLIPNISLLVDEKLSEVHNHATTTTTEMLEYYRATVRDLPDLMNSNAKQCLINCCQHVLYLKLMKKLVANAAKMVDKEVTSLAHVIKSIKNSVSKTVVTALRIFPQFTKLSTIWSMLMMELKYMHLIIGIFNDLHQFTQVLPGYFSLMNFCHFSLRNIPENCFDMQLKRIHDINKTDDVMILFPETTSNYWRLPLQFRGYCCWTLVNRDILLVPGNLNLGIIYYKKCCYAFTSNRAAVDFVSDPVSYLKGVAQLACSNPELIHLLELYHLFTSLLPYEQANEEQNELEQPLLKSECASQTDTHFCESNIVRTYEWNEWQMRRMAIRLANLRNKRSKSTQTKMSNMRRDIFTQVYRKKTTETQTKMDAGSNVPRPQIFLAGLRGTNPTVYNKVDLTLRDDEDYND</sequence>
<evidence type="ECO:0000256" key="3">
    <source>
        <dbReference type="ARBA" id="ARBA00021602"/>
    </source>
</evidence>
<dbReference type="RefSeq" id="XP_009011623.1">
    <property type="nucleotide sequence ID" value="XM_009013375.1"/>
</dbReference>
<dbReference type="OMA" id="QLMELMC"/>
<comment type="subcellular location">
    <subcellularLocation>
        <location evidence="1">Cytoplasm</location>
        <location evidence="1">Cytoskeleton</location>
        <location evidence="1">Cilium axoneme</location>
    </subcellularLocation>
</comment>
<name>T1G8B2_HELRO</name>
<evidence type="ECO:0000256" key="2">
    <source>
        <dbReference type="ARBA" id="ARBA00010500"/>
    </source>
</evidence>
<evidence type="ECO:0000256" key="9">
    <source>
        <dbReference type="ARBA" id="ARBA00045321"/>
    </source>
</evidence>
<dbReference type="PANTHER" id="PTHR21442:SF0">
    <property type="entry name" value="CILIA- AND FLAGELLA-ASSOCIATED PROTEIN 206"/>
    <property type="match status" value="1"/>
</dbReference>
<dbReference type="GO" id="GO:0036064">
    <property type="term" value="C:ciliary basal body"/>
    <property type="evidence" value="ECO:0000318"/>
    <property type="project" value="GO_Central"/>
</dbReference>
<keyword evidence="7" id="KW-0206">Cytoskeleton</keyword>
<proteinExistence type="inferred from homology"/>
<dbReference type="InParanoid" id="T1G8B2"/>
<evidence type="ECO:0000256" key="5">
    <source>
        <dbReference type="ARBA" id="ARBA00022794"/>
    </source>
</evidence>
<dbReference type="AlphaFoldDB" id="T1G8B2"/>